<feature type="transmembrane region" description="Helical" evidence="2">
    <location>
        <begin position="122"/>
        <end position="141"/>
    </location>
</feature>
<feature type="compositionally biased region" description="Polar residues" evidence="1">
    <location>
        <begin position="246"/>
        <end position="258"/>
    </location>
</feature>
<organism evidence="3 4">
    <name type="scientific">Amycolatopsis albispora</name>
    <dbReference type="NCBI Taxonomy" id="1804986"/>
    <lineage>
        <taxon>Bacteria</taxon>
        <taxon>Bacillati</taxon>
        <taxon>Actinomycetota</taxon>
        <taxon>Actinomycetes</taxon>
        <taxon>Pseudonocardiales</taxon>
        <taxon>Pseudonocardiaceae</taxon>
        <taxon>Amycolatopsis</taxon>
    </lineage>
</organism>
<keyword evidence="4" id="KW-1185">Reference proteome</keyword>
<gene>
    <name evidence="3" type="ORF">A4R43_24270</name>
</gene>
<accession>A0A344LB05</accession>
<feature type="transmembrane region" description="Helical" evidence="2">
    <location>
        <begin position="92"/>
        <end position="110"/>
    </location>
</feature>
<feature type="region of interest" description="Disordered" evidence="1">
    <location>
        <begin position="148"/>
        <end position="193"/>
    </location>
</feature>
<evidence type="ECO:0008006" key="5">
    <source>
        <dbReference type="Google" id="ProtNLM"/>
    </source>
</evidence>
<feature type="transmembrane region" description="Helical" evidence="2">
    <location>
        <begin position="21"/>
        <end position="46"/>
    </location>
</feature>
<feature type="region of interest" description="Disordered" evidence="1">
    <location>
        <begin position="243"/>
        <end position="265"/>
    </location>
</feature>
<reference evidence="3 4" key="1">
    <citation type="submission" date="2016-04" db="EMBL/GenBank/DDBJ databases">
        <title>Complete genome sequence and analysis of deep-sea sediment isolate, Amycolatopsis sp. WP1.</title>
        <authorList>
            <person name="Wang H."/>
            <person name="Chen S."/>
            <person name="Wu Q."/>
        </authorList>
    </citation>
    <scope>NUCLEOTIDE SEQUENCE [LARGE SCALE GENOMIC DNA]</scope>
    <source>
        <strain evidence="3 4">WP1</strain>
    </source>
</reference>
<dbReference type="AlphaFoldDB" id="A0A344LB05"/>
<dbReference type="OrthoDB" id="4330798at2"/>
<feature type="transmembrane region" description="Helical" evidence="2">
    <location>
        <begin position="52"/>
        <end position="71"/>
    </location>
</feature>
<dbReference type="EMBL" id="CP015163">
    <property type="protein sequence ID" value="AXB45229.1"/>
    <property type="molecule type" value="Genomic_DNA"/>
</dbReference>
<keyword evidence="2" id="KW-0472">Membrane</keyword>
<proteinExistence type="predicted"/>
<evidence type="ECO:0000313" key="3">
    <source>
        <dbReference type="EMBL" id="AXB45229.1"/>
    </source>
</evidence>
<keyword evidence="2" id="KW-1133">Transmembrane helix</keyword>
<sequence>MTRRAAVSTRSGSDGAAVVQAVTVIMGVVVGLTFLFGFGNVLNLALRLGVPAWVAPLVAPAVDLSILGLLLGTRHLALTGASPEVLRPARRLLIFASVVTLALNVAEPLVAGEFGKAAFDAVGPLLLIGWSEVGPGLLQAIGATRPVHKRQDFHQTERQAPARSEASTDVAQARPKVDHVMRPGDQPPPSKRSPEALLVQARQEDAAHRTAHQRPISADTLRVRLGIGAAQARRLVKIIRAEFDAQPSSRRPSGNVGETRSVAAA</sequence>
<dbReference type="KEGG" id="aab:A4R43_24270"/>
<dbReference type="Proteomes" id="UP000250434">
    <property type="component" value="Chromosome"/>
</dbReference>
<keyword evidence="2" id="KW-0812">Transmembrane</keyword>
<evidence type="ECO:0000256" key="1">
    <source>
        <dbReference type="SAM" id="MobiDB-lite"/>
    </source>
</evidence>
<dbReference type="RefSeq" id="WP_113694485.1">
    <property type="nucleotide sequence ID" value="NZ_CP015163.1"/>
</dbReference>
<name>A0A344LB05_9PSEU</name>
<protein>
    <recommendedName>
        <fullName evidence="5">DUF2637 domain-containing protein</fullName>
    </recommendedName>
</protein>
<evidence type="ECO:0000256" key="2">
    <source>
        <dbReference type="SAM" id="Phobius"/>
    </source>
</evidence>
<evidence type="ECO:0000313" key="4">
    <source>
        <dbReference type="Proteomes" id="UP000250434"/>
    </source>
</evidence>